<dbReference type="EMBL" id="AGUD01000209">
    <property type="protein sequence ID" value="EHN10620.1"/>
    <property type="molecule type" value="Genomic_DNA"/>
</dbReference>
<name>H0E6T7_9ACTN</name>
<proteinExistence type="inferred from homology"/>
<dbReference type="Pfam" id="PF01618">
    <property type="entry name" value="MotA_ExbB"/>
    <property type="match status" value="1"/>
</dbReference>
<keyword evidence="2" id="KW-1003">Cell membrane</keyword>
<evidence type="ECO:0000313" key="10">
    <source>
        <dbReference type="Proteomes" id="UP000005143"/>
    </source>
</evidence>
<evidence type="ECO:0000313" key="9">
    <source>
        <dbReference type="EMBL" id="EHN10620.1"/>
    </source>
</evidence>
<feature type="transmembrane region" description="Helical" evidence="7">
    <location>
        <begin position="123"/>
        <end position="142"/>
    </location>
</feature>
<organism evidence="9 10">
    <name type="scientific">Patulibacter medicamentivorans</name>
    <dbReference type="NCBI Taxonomy" id="1097667"/>
    <lineage>
        <taxon>Bacteria</taxon>
        <taxon>Bacillati</taxon>
        <taxon>Actinomycetota</taxon>
        <taxon>Thermoleophilia</taxon>
        <taxon>Solirubrobacterales</taxon>
        <taxon>Patulibacteraceae</taxon>
        <taxon>Patulibacter</taxon>
    </lineage>
</organism>
<feature type="transmembrane region" description="Helical" evidence="7">
    <location>
        <begin position="162"/>
        <end position="182"/>
    </location>
</feature>
<keyword evidence="6" id="KW-0653">Protein transport</keyword>
<dbReference type="PANTHER" id="PTHR30625:SF3">
    <property type="entry name" value="TOL-PAL SYSTEM PROTEIN TOLQ"/>
    <property type="match status" value="1"/>
</dbReference>
<dbReference type="AlphaFoldDB" id="H0E6T7"/>
<dbReference type="RefSeq" id="WP_007575654.1">
    <property type="nucleotide sequence ID" value="NZ_AGUD01000209.1"/>
</dbReference>
<evidence type="ECO:0000256" key="5">
    <source>
        <dbReference type="ARBA" id="ARBA00023136"/>
    </source>
</evidence>
<dbReference type="PANTHER" id="PTHR30625">
    <property type="entry name" value="PROTEIN TOLQ"/>
    <property type="match status" value="1"/>
</dbReference>
<feature type="domain" description="MotA/TolQ/ExbB proton channel" evidence="8">
    <location>
        <begin position="101"/>
        <end position="179"/>
    </location>
</feature>
<evidence type="ECO:0000259" key="8">
    <source>
        <dbReference type="Pfam" id="PF01618"/>
    </source>
</evidence>
<protein>
    <submittedName>
        <fullName evidence="9">Putative transporter PduT</fullName>
    </submittedName>
</protein>
<accession>H0E6T7</accession>
<dbReference type="InterPro" id="IPR002898">
    <property type="entry name" value="MotA_ExbB_proton_chnl"/>
</dbReference>
<dbReference type="GO" id="GO:0005886">
    <property type="term" value="C:plasma membrane"/>
    <property type="evidence" value="ECO:0007669"/>
    <property type="project" value="UniProtKB-SubCell"/>
</dbReference>
<keyword evidence="5 7" id="KW-0472">Membrane</keyword>
<feature type="transmembrane region" description="Helical" evidence="7">
    <location>
        <begin position="25"/>
        <end position="45"/>
    </location>
</feature>
<evidence type="ECO:0000256" key="3">
    <source>
        <dbReference type="ARBA" id="ARBA00022692"/>
    </source>
</evidence>
<evidence type="ECO:0000256" key="7">
    <source>
        <dbReference type="SAM" id="Phobius"/>
    </source>
</evidence>
<dbReference type="Proteomes" id="UP000005143">
    <property type="component" value="Unassembled WGS sequence"/>
</dbReference>
<comment type="similarity">
    <text evidence="6">Belongs to the exbB/tolQ family.</text>
</comment>
<dbReference type="GO" id="GO:0017038">
    <property type="term" value="P:protein import"/>
    <property type="evidence" value="ECO:0007669"/>
    <property type="project" value="TreeGrafter"/>
</dbReference>
<evidence type="ECO:0000256" key="4">
    <source>
        <dbReference type="ARBA" id="ARBA00022989"/>
    </source>
</evidence>
<keyword evidence="6" id="KW-0813">Transport</keyword>
<comment type="caution">
    <text evidence="9">The sequence shown here is derived from an EMBL/GenBank/DDBJ whole genome shotgun (WGS) entry which is preliminary data.</text>
</comment>
<gene>
    <name evidence="9" type="ORF">PAI11_25380</name>
</gene>
<dbReference type="InterPro" id="IPR050790">
    <property type="entry name" value="ExbB/TolQ_transport"/>
</dbReference>
<sequence>MTPSLAAGLVGDALSSIASALEVPVHAAALLLLALLALELGRATTEAWRRLRPGRIPLASLAETVVRDPRQGAGLARLAPTAIATRAVESIATAVGTGRPREVERALVEYELAVQRRLDRTRLLVRAGPALGLMGTLIPLAPGLAALGRGDIAALAADLQTAFAATVVGLLVGTTAYALTVVRTRVLTEDLAALEQAVAGLAPTTGPATAAALAAAAEPIPATAGPATGAHR</sequence>
<keyword evidence="3 7" id="KW-0812">Transmembrane</keyword>
<keyword evidence="10" id="KW-1185">Reference proteome</keyword>
<evidence type="ECO:0000256" key="2">
    <source>
        <dbReference type="ARBA" id="ARBA00022475"/>
    </source>
</evidence>
<keyword evidence="4 7" id="KW-1133">Transmembrane helix</keyword>
<comment type="subcellular location">
    <subcellularLocation>
        <location evidence="1">Cell membrane</location>
        <topology evidence="1">Multi-pass membrane protein</topology>
    </subcellularLocation>
    <subcellularLocation>
        <location evidence="6">Membrane</location>
        <topology evidence="6">Multi-pass membrane protein</topology>
    </subcellularLocation>
</comment>
<reference evidence="9 10" key="1">
    <citation type="journal article" date="2013" name="Biodegradation">
        <title>Quantitative proteomic analysis of ibuprofen-degrading Patulibacter sp. strain I11.</title>
        <authorList>
            <person name="Almeida B."/>
            <person name="Kjeldal H."/>
            <person name="Lolas I."/>
            <person name="Knudsen A.D."/>
            <person name="Carvalho G."/>
            <person name="Nielsen K.L."/>
            <person name="Barreto Crespo M.T."/>
            <person name="Stensballe A."/>
            <person name="Nielsen J.L."/>
        </authorList>
    </citation>
    <scope>NUCLEOTIDE SEQUENCE [LARGE SCALE GENOMIC DNA]</scope>
    <source>
        <strain evidence="9 10">I11</strain>
    </source>
</reference>
<evidence type="ECO:0000256" key="1">
    <source>
        <dbReference type="ARBA" id="ARBA00004651"/>
    </source>
</evidence>
<dbReference type="PATRIC" id="fig|1097667.3.peg.2519"/>
<evidence type="ECO:0000256" key="6">
    <source>
        <dbReference type="RuleBase" id="RU004057"/>
    </source>
</evidence>